<keyword evidence="3" id="KW-1185">Reference proteome</keyword>
<evidence type="ECO:0000313" key="3">
    <source>
        <dbReference type="Proteomes" id="UP001470230"/>
    </source>
</evidence>
<proteinExistence type="predicted"/>
<organism evidence="2 3">
    <name type="scientific">Tritrichomonas musculus</name>
    <dbReference type="NCBI Taxonomy" id="1915356"/>
    <lineage>
        <taxon>Eukaryota</taxon>
        <taxon>Metamonada</taxon>
        <taxon>Parabasalia</taxon>
        <taxon>Tritrichomonadida</taxon>
        <taxon>Tritrichomonadidae</taxon>
        <taxon>Tritrichomonas</taxon>
    </lineage>
</organism>
<accession>A0ABR2JXK2</accession>
<reference evidence="2 3" key="1">
    <citation type="submission" date="2024-04" db="EMBL/GenBank/DDBJ databases">
        <title>Tritrichomonas musculus Genome.</title>
        <authorList>
            <person name="Alves-Ferreira E."/>
            <person name="Grigg M."/>
            <person name="Lorenzi H."/>
            <person name="Galac M."/>
        </authorList>
    </citation>
    <scope>NUCLEOTIDE SEQUENCE [LARGE SCALE GENOMIC DNA]</scope>
    <source>
        <strain evidence="2 3">EAF2021</strain>
    </source>
</reference>
<gene>
    <name evidence="2" type="ORF">M9Y10_045624</name>
</gene>
<evidence type="ECO:0008006" key="4">
    <source>
        <dbReference type="Google" id="ProtNLM"/>
    </source>
</evidence>
<protein>
    <recommendedName>
        <fullName evidence="4">TLDc domain-containing protein</fullName>
    </recommendedName>
</protein>
<dbReference type="EMBL" id="JAPFFF010000009">
    <property type="protein sequence ID" value="KAK8882977.1"/>
    <property type="molecule type" value="Genomic_DNA"/>
</dbReference>
<evidence type="ECO:0000313" key="2">
    <source>
        <dbReference type="EMBL" id="KAK8882977.1"/>
    </source>
</evidence>
<feature type="coiled-coil region" evidence="1">
    <location>
        <begin position="212"/>
        <end position="239"/>
    </location>
</feature>
<evidence type="ECO:0000256" key="1">
    <source>
        <dbReference type="SAM" id="Coils"/>
    </source>
</evidence>
<sequence length="343" mass="40541">MSREITFIVGLDRIKINLNGRQASHFNDEYRDILFANNEIYIRSNVQTFVLQNFLDHFIKSKQIPDDSLYNIDYMDQYYFLSEEFGINGDLISNDKYKELLPFSIIKNFTLNDNVNKSDYEKFISYKIVYYIDKYPQYMRKIPIPSLFNILNQSTQFNHNKVYKFIKSQNDNSYFVLLSILDSSKLSKDIVRECISNQNEHFSFVPNNCDFVENLIDENSRLENSIQKLKDELNSEKYTERKNYYFFDYEDEKDDGIIAFLVRNQNNKYDPDYVASMSSGDIYGSICPDKEGKYGGFFTHTNHSLEYAPVKNTEFTIELQNKTKVSSIKFVGPRKDNYKGHQI</sequence>
<comment type="caution">
    <text evidence="2">The sequence shown here is derived from an EMBL/GenBank/DDBJ whole genome shotgun (WGS) entry which is preliminary data.</text>
</comment>
<keyword evidence="1" id="KW-0175">Coiled coil</keyword>
<dbReference type="Proteomes" id="UP001470230">
    <property type="component" value="Unassembled WGS sequence"/>
</dbReference>
<name>A0ABR2JXK2_9EUKA</name>